<feature type="compositionally biased region" description="Basic and acidic residues" evidence="1">
    <location>
        <begin position="533"/>
        <end position="542"/>
    </location>
</feature>
<evidence type="ECO:0000313" key="3">
    <source>
        <dbReference type="Proteomes" id="UP000076580"/>
    </source>
</evidence>
<sequence>MAGVRRRGGKHAGHVDAADISTNERLFLAVLGSREGQSCLASHLSVLDLGALRASSSACCSLLTKRLFARITVTFTPVTFTRPSRMAALGRVGHHVEHLTFHLAHSDATFLPPLVDPVSGREVAFLYSPHTSTDSALARPKYATAELAEMLTDQYPPLFHAATNVPSFIGALRPLSNIRHLTIRCPGQDPRERYRRDIVDYALVSLRIAVERAPLTRLTKLSLLSLHPAAFNYLRHTPGIGSVPSAGRRWRQIRKLRLSVAAWDFYGPSPGLDQLKVMDDYIRHLAPALDRFEFTWLGGKGPCPVALAADPLFAPPQASKKLFREVTSFMSPLPAPPSRAPIHFLQLRHLRLRNTTMNAQQLSELIGLHRTTVHEFDFENVVLMRNDSWDEALAPVVGDDAWVTSSAPAPTASEPGFVANDASEVLPCPSAAAVAAAAASRRLLGADLDGQRGGQWCRQCHDGHDVQLEAATQYYDETTSITTKLKKKRRRRRRRKSHHRPNSRGDENGAKCPRSNPVTSSSASAHGRKRSHSTGERREESRPAVLHESTMAAAVLAPLPRPILLQPTIYRPPAHQTGAPHEEGISSIHRDTKREEAHRLLAEDASARVSALQKAKKAVLSKLSRECCGRPTRGATADAVTACRLMSRGDFYYGCGKEVIEDRTLSSQSVLVPLILRRS</sequence>
<organism evidence="2 3">
    <name type="scientific">Drechmeria coniospora</name>
    <name type="common">Nematophagous fungus</name>
    <name type="synonym">Meria coniospora</name>
    <dbReference type="NCBI Taxonomy" id="98403"/>
    <lineage>
        <taxon>Eukaryota</taxon>
        <taxon>Fungi</taxon>
        <taxon>Dikarya</taxon>
        <taxon>Ascomycota</taxon>
        <taxon>Pezizomycotina</taxon>
        <taxon>Sordariomycetes</taxon>
        <taxon>Hypocreomycetidae</taxon>
        <taxon>Hypocreales</taxon>
        <taxon>Ophiocordycipitaceae</taxon>
        <taxon>Drechmeria</taxon>
    </lineage>
</organism>
<dbReference type="Proteomes" id="UP000076580">
    <property type="component" value="Chromosome 01"/>
</dbReference>
<dbReference type="InParanoid" id="A0A151GT39"/>
<dbReference type="AlphaFoldDB" id="A0A151GT39"/>
<protein>
    <submittedName>
        <fullName evidence="2">Uncharacterized protein</fullName>
    </submittedName>
</protein>
<evidence type="ECO:0000256" key="1">
    <source>
        <dbReference type="SAM" id="MobiDB-lite"/>
    </source>
</evidence>
<dbReference type="STRING" id="98403.A0A151GT39"/>
<proteinExistence type="predicted"/>
<dbReference type="EMBL" id="LAYC01000001">
    <property type="protein sequence ID" value="KYK60267.1"/>
    <property type="molecule type" value="Genomic_DNA"/>
</dbReference>
<feature type="compositionally biased region" description="Basic residues" evidence="1">
    <location>
        <begin position="484"/>
        <end position="502"/>
    </location>
</feature>
<feature type="region of interest" description="Disordered" evidence="1">
    <location>
        <begin position="481"/>
        <end position="545"/>
    </location>
</feature>
<name>A0A151GT39_DRECN</name>
<gene>
    <name evidence="2" type="ORF">DCS_01404</name>
</gene>
<accession>A0A151GT39</accession>
<dbReference type="GeneID" id="63714047"/>
<evidence type="ECO:0000313" key="2">
    <source>
        <dbReference type="EMBL" id="KYK60267.1"/>
    </source>
</evidence>
<reference evidence="2 3" key="1">
    <citation type="journal article" date="2016" name="Sci. Rep.">
        <title>Insights into Adaptations to a Near-Obligate Nematode Endoparasitic Lifestyle from the Finished Genome of Drechmeria coniospora.</title>
        <authorList>
            <person name="Zhang L."/>
            <person name="Zhou Z."/>
            <person name="Guo Q."/>
            <person name="Fokkens L."/>
            <person name="Miskei M."/>
            <person name="Pocsi I."/>
            <person name="Zhang W."/>
            <person name="Chen M."/>
            <person name="Wang L."/>
            <person name="Sun Y."/>
            <person name="Donzelli B.G."/>
            <person name="Gibson D.M."/>
            <person name="Nelson D.R."/>
            <person name="Luo J.G."/>
            <person name="Rep M."/>
            <person name="Liu H."/>
            <person name="Yang S."/>
            <person name="Wang J."/>
            <person name="Krasnoff S.B."/>
            <person name="Xu Y."/>
            <person name="Molnar I."/>
            <person name="Lin M."/>
        </authorList>
    </citation>
    <scope>NUCLEOTIDE SEQUENCE [LARGE SCALE GENOMIC DNA]</scope>
    <source>
        <strain evidence="2 3">ARSEF 6962</strain>
    </source>
</reference>
<dbReference type="RefSeq" id="XP_040659619.1">
    <property type="nucleotide sequence ID" value="XM_040798736.1"/>
</dbReference>
<comment type="caution">
    <text evidence="2">The sequence shown here is derived from an EMBL/GenBank/DDBJ whole genome shotgun (WGS) entry which is preliminary data.</text>
</comment>
<keyword evidence="3" id="KW-1185">Reference proteome</keyword>